<protein>
    <submittedName>
        <fullName evidence="1">Uncharacterized protein</fullName>
    </submittedName>
</protein>
<comment type="caution">
    <text evidence="1">The sequence shown here is derived from an EMBL/GenBank/DDBJ whole genome shotgun (WGS) entry which is preliminary data.</text>
</comment>
<accession>A0A1Q3DYE4</accession>
<organism evidence="1 2">
    <name type="scientific">Lentinula edodes</name>
    <name type="common">Shiitake mushroom</name>
    <name type="synonym">Lentinus edodes</name>
    <dbReference type="NCBI Taxonomy" id="5353"/>
    <lineage>
        <taxon>Eukaryota</taxon>
        <taxon>Fungi</taxon>
        <taxon>Dikarya</taxon>
        <taxon>Basidiomycota</taxon>
        <taxon>Agaricomycotina</taxon>
        <taxon>Agaricomycetes</taxon>
        <taxon>Agaricomycetidae</taxon>
        <taxon>Agaricales</taxon>
        <taxon>Marasmiineae</taxon>
        <taxon>Omphalotaceae</taxon>
        <taxon>Lentinula</taxon>
    </lineage>
</organism>
<evidence type="ECO:0000313" key="1">
    <source>
        <dbReference type="EMBL" id="GAW00022.1"/>
    </source>
</evidence>
<dbReference type="Proteomes" id="UP000188533">
    <property type="component" value="Unassembled WGS sequence"/>
</dbReference>
<name>A0A1Q3DYE4_LENED</name>
<proteinExistence type="predicted"/>
<sequence length="156" mass="17876">MESVQRKEWTYQCSKAHWPEHKESCRSTSKVLKDSTRSLASATIIDQEYFGAVIEQDSVLLSVELKEALNAYLCANPELLPTFERLTVELKYDQTPPSINIRRRNESDHTCIGGEGGESLRNAPYILKGIIPVGSMYRDMEMVFQMHFEFPRGRAM</sequence>
<keyword evidence="2" id="KW-1185">Reference proteome</keyword>
<reference evidence="1 2" key="1">
    <citation type="submission" date="2016-08" db="EMBL/GenBank/DDBJ databases">
        <authorList>
            <consortium name="Lentinula edodes genome sequencing consortium"/>
            <person name="Sakamoto Y."/>
            <person name="Nakade K."/>
            <person name="Sato S."/>
            <person name="Yoshida Y."/>
            <person name="Miyazaki K."/>
            <person name="Natsume S."/>
            <person name="Konno N."/>
        </authorList>
    </citation>
    <scope>NUCLEOTIDE SEQUENCE [LARGE SCALE GENOMIC DNA]</scope>
    <source>
        <strain evidence="1 2">NBRC 111202</strain>
    </source>
</reference>
<gene>
    <name evidence="1" type="ORF">LENED_001512</name>
</gene>
<dbReference type="AlphaFoldDB" id="A0A1Q3DYE4"/>
<evidence type="ECO:0000313" key="2">
    <source>
        <dbReference type="Proteomes" id="UP000188533"/>
    </source>
</evidence>
<reference evidence="1 2" key="2">
    <citation type="submission" date="2017-02" db="EMBL/GenBank/DDBJ databases">
        <title>A genome survey and senescence transcriptome analysis in Lentinula edodes.</title>
        <authorList>
            <person name="Sakamoto Y."/>
            <person name="Nakade K."/>
            <person name="Sato S."/>
            <person name="Yoshida Y."/>
            <person name="Miyazaki K."/>
            <person name="Natsume S."/>
            <person name="Konno N."/>
        </authorList>
    </citation>
    <scope>NUCLEOTIDE SEQUENCE [LARGE SCALE GENOMIC DNA]</scope>
    <source>
        <strain evidence="1 2">NBRC 111202</strain>
    </source>
</reference>
<dbReference type="EMBL" id="BDGU01000022">
    <property type="protein sequence ID" value="GAW00022.1"/>
    <property type="molecule type" value="Genomic_DNA"/>
</dbReference>